<evidence type="ECO:0000313" key="1">
    <source>
        <dbReference type="EMBL" id="KAA5546064.1"/>
    </source>
</evidence>
<gene>
    <name evidence="1" type="ORF">FYK55_03950</name>
</gene>
<keyword evidence="2" id="KW-1185">Reference proteome</keyword>
<reference evidence="1 2" key="1">
    <citation type="submission" date="2019-08" db="EMBL/GenBank/DDBJ databases">
        <authorList>
            <person name="Dhanesh K."/>
            <person name="Kumar G."/>
            <person name="Sasikala C."/>
            <person name="Venkata Ramana C."/>
        </authorList>
    </citation>
    <scope>NUCLEOTIDE SEQUENCE [LARGE SCALE GENOMIC DNA]</scope>
    <source>
        <strain evidence="1 2">JC645</strain>
    </source>
</reference>
<dbReference type="AlphaFoldDB" id="A0A5M6DET6"/>
<name>A0A5M6DET6_9BACT</name>
<comment type="caution">
    <text evidence="1">The sequence shown here is derived from an EMBL/GenBank/DDBJ whole genome shotgun (WGS) entry which is preliminary data.</text>
</comment>
<proteinExistence type="predicted"/>
<organism evidence="1 2">
    <name type="scientific">Roseiconus nitratireducens</name>
    <dbReference type="NCBI Taxonomy" id="2605748"/>
    <lineage>
        <taxon>Bacteria</taxon>
        <taxon>Pseudomonadati</taxon>
        <taxon>Planctomycetota</taxon>
        <taxon>Planctomycetia</taxon>
        <taxon>Pirellulales</taxon>
        <taxon>Pirellulaceae</taxon>
        <taxon>Roseiconus</taxon>
    </lineage>
</organism>
<accession>A0A5M6DET6</accession>
<sequence length="195" mass="22306">MSIEFTTCQYAVDALDRLVWVDRWWLAFAKENDAGGLAESTVVGRPLWEFISDPATRDVYKEIHRYVRTAGLALVVPFRCDSPSMERRISLTVSSDGSGHVLYESILVRARRHRVSLLDPRLPRSQSELRMCSFCKRVQTDAGRWIEFDELDEQFPEAASPPFPQLTYRVCEDCFAEMRTVCGGYVGLASDRDSR</sequence>
<dbReference type="Proteomes" id="UP000324479">
    <property type="component" value="Unassembled WGS sequence"/>
</dbReference>
<dbReference type="RefSeq" id="WP_150075071.1">
    <property type="nucleotide sequence ID" value="NZ_VWOX01000002.1"/>
</dbReference>
<dbReference type="EMBL" id="VWOX01000002">
    <property type="protein sequence ID" value="KAA5546064.1"/>
    <property type="molecule type" value="Genomic_DNA"/>
</dbReference>
<protein>
    <submittedName>
        <fullName evidence="1">Uncharacterized protein</fullName>
    </submittedName>
</protein>
<evidence type="ECO:0000313" key="2">
    <source>
        <dbReference type="Proteomes" id="UP000324479"/>
    </source>
</evidence>